<evidence type="ECO:0000259" key="6">
    <source>
        <dbReference type="Pfam" id="PF05154"/>
    </source>
</evidence>
<dbReference type="InterPro" id="IPR007829">
    <property type="entry name" value="TM2"/>
</dbReference>
<feature type="transmembrane region" description="Helical" evidence="5">
    <location>
        <begin position="97"/>
        <end position="130"/>
    </location>
</feature>
<evidence type="ECO:0000313" key="8">
    <source>
        <dbReference type="Proteomes" id="UP001279660"/>
    </source>
</evidence>
<keyword evidence="2 5" id="KW-0812">Transmembrane</keyword>
<name>A0ABU4PQM3_9SPHN</name>
<organism evidence="7 8">
    <name type="scientific">Sphingomonas echinoides</name>
    <dbReference type="NCBI Taxonomy" id="59803"/>
    <lineage>
        <taxon>Bacteria</taxon>
        <taxon>Pseudomonadati</taxon>
        <taxon>Pseudomonadota</taxon>
        <taxon>Alphaproteobacteria</taxon>
        <taxon>Sphingomonadales</taxon>
        <taxon>Sphingomonadaceae</taxon>
        <taxon>Sphingomonas</taxon>
    </lineage>
</organism>
<evidence type="ECO:0000256" key="2">
    <source>
        <dbReference type="ARBA" id="ARBA00022692"/>
    </source>
</evidence>
<feature type="transmembrane region" description="Helical" evidence="5">
    <location>
        <begin position="72"/>
        <end position="91"/>
    </location>
</feature>
<keyword evidence="3 5" id="KW-1133">Transmembrane helix</keyword>
<evidence type="ECO:0000256" key="1">
    <source>
        <dbReference type="ARBA" id="ARBA00004141"/>
    </source>
</evidence>
<dbReference type="Proteomes" id="UP001279660">
    <property type="component" value="Unassembled WGS sequence"/>
</dbReference>
<proteinExistence type="predicted"/>
<accession>A0ABU4PQM3</accession>
<gene>
    <name evidence="7" type="ORF">SIL82_15730</name>
</gene>
<evidence type="ECO:0000256" key="3">
    <source>
        <dbReference type="ARBA" id="ARBA00022989"/>
    </source>
</evidence>
<protein>
    <submittedName>
        <fullName evidence="7">TM2 domain-containing protein</fullName>
    </submittedName>
</protein>
<keyword evidence="4 5" id="KW-0472">Membrane</keyword>
<keyword evidence="8" id="KW-1185">Reference proteome</keyword>
<evidence type="ECO:0000256" key="5">
    <source>
        <dbReference type="SAM" id="Phobius"/>
    </source>
</evidence>
<feature type="domain" description="TM2" evidence="6">
    <location>
        <begin position="68"/>
        <end position="111"/>
    </location>
</feature>
<reference evidence="7 8" key="1">
    <citation type="submission" date="2023-11" db="EMBL/GenBank/DDBJ databases">
        <title>MicrobeMod: A computational toolkit for identifying prokaryotic methylation and restriction-modification with nanopore sequencing.</title>
        <authorList>
            <person name="Crits-Christoph A."/>
            <person name="Kang S.C."/>
            <person name="Lee H."/>
            <person name="Ostrov N."/>
        </authorList>
    </citation>
    <scope>NUCLEOTIDE SEQUENCE [LARGE SCALE GENOMIC DNA]</scope>
    <source>
        <strain evidence="7 8">ATCC 14820</strain>
    </source>
</reference>
<comment type="subcellular location">
    <subcellularLocation>
        <location evidence="1">Membrane</location>
        <topology evidence="1">Multi-pass membrane protein</topology>
    </subcellularLocation>
</comment>
<dbReference type="EMBL" id="JAWXXV010000001">
    <property type="protein sequence ID" value="MDX5985704.1"/>
    <property type="molecule type" value="Genomic_DNA"/>
</dbReference>
<evidence type="ECO:0000313" key="7">
    <source>
        <dbReference type="EMBL" id="MDX5985704.1"/>
    </source>
</evidence>
<evidence type="ECO:0000256" key="4">
    <source>
        <dbReference type="ARBA" id="ARBA00023136"/>
    </source>
</evidence>
<dbReference type="RefSeq" id="WP_010407536.1">
    <property type="nucleotide sequence ID" value="NZ_JAWXXV010000001.1"/>
</dbReference>
<dbReference type="Pfam" id="PF05154">
    <property type="entry name" value="TM2"/>
    <property type="match status" value="1"/>
</dbReference>
<sequence length="148" mass="16331">MQGRVLGFDTHLGEGVISSEDGQRYPFRAEEWRQRVPPHPGQRVDFEAAQDHATAIYVIGGGSTMVADKNRIVAALLAFFLGSLGVHKFYLGKTTAGVIMLLCGTIGWFLILPGVINALVAFVEFIIYLITPDEAFQHKYVEGDASWF</sequence>
<comment type="caution">
    <text evidence="7">The sequence shown here is derived from an EMBL/GenBank/DDBJ whole genome shotgun (WGS) entry which is preliminary data.</text>
</comment>